<comment type="pathway">
    <text evidence="1 11">Metabolic intermediate biosynthesis; chorismate biosynthesis; chorismate from D-erythrose 4-phosphate and phosphoenolpyruvate: step 5/7.</text>
</comment>
<keyword evidence="7 11" id="KW-0418">Kinase</keyword>
<feature type="binding site" evidence="11">
    <location>
        <position position="139"/>
    </location>
    <ligand>
        <name>substrate</name>
    </ligand>
</feature>
<dbReference type="PROSITE" id="PS01128">
    <property type="entry name" value="SHIKIMATE_KINASE"/>
    <property type="match status" value="1"/>
</dbReference>
<sequence length="172" mass="19003">MEQHVFLIGARASGKTTLGRELARELNEGFTDTDAIVVERIGMVVEKYVEQNGWAAFRRAESQALRDAADQPPHIVACGGGIVLSRTNRDILQQGVVVYLRVPEEELIRRLENDPKSGQRPSLTGRGLVEEVREVLGEREPLYCSCASLTVEHGTLAQQVRVVQDFLSSSMG</sequence>
<evidence type="ECO:0000256" key="4">
    <source>
        <dbReference type="ARBA" id="ARBA00022605"/>
    </source>
</evidence>
<dbReference type="InterPro" id="IPR000623">
    <property type="entry name" value="Shikimate_kinase/TSH1"/>
</dbReference>
<keyword evidence="4 11" id="KW-0028">Amino-acid biosynthesis</keyword>
<keyword evidence="3 11" id="KW-0963">Cytoplasm</keyword>
<dbReference type="InterPro" id="IPR031322">
    <property type="entry name" value="Shikimate/glucono_kinase"/>
</dbReference>
<evidence type="ECO:0000256" key="6">
    <source>
        <dbReference type="ARBA" id="ARBA00022741"/>
    </source>
</evidence>
<keyword evidence="8 11" id="KW-0067">ATP-binding</keyword>
<dbReference type="AlphaFoldDB" id="A0A1T4X6J6"/>
<comment type="similarity">
    <text evidence="11">Belongs to the shikimate kinase family.</text>
</comment>
<protein>
    <recommendedName>
        <fullName evidence="2 11">Shikimate kinase</fullName>
        <shortName evidence="11">SK</shortName>
        <ecNumber evidence="2 11">2.7.1.71</ecNumber>
    </recommendedName>
</protein>
<proteinExistence type="inferred from homology"/>
<dbReference type="GO" id="GO:0009423">
    <property type="term" value="P:chorismate biosynthetic process"/>
    <property type="evidence" value="ECO:0007669"/>
    <property type="project" value="UniProtKB-UniRule"/>
</dbReference>
<evidence type="ECO:0000313" key="12">
    <source>
        <dbReference type="EMBL" id="SKA84491.1"/>
    </source>
</evidence>
<dbReference type="GO" id="GO:0004765">
    <property type="term" value="F:shikimate kinase activity"/>
    <property type="evidence" value="ECO:0007669"/>
    <property type="project" value="UniProtKB-UniRule"/>
</dbReference>
<feature type="binding site" evidence="11">
    <location>
        <position position="120"/>
    </location>
    <ligand>
        <name>ATP</name>
        <dbReference type="ChEBI" id="CHEBI:30616"/>
    </ligand>
</feature>
<evidence type="ECO:0000256" key="2">
    <source>
        <dbReference type="ARBA" id="ARBA00012154"/>
    </source>
</evidence>
<dbReference type="CDD" id="cd00464">
    <property type="entry name" value="SK"/>
    <property type="match status" value="1"/>
</dbReference>
<gene>
    <name evidence="11" type="primary">aroK</name>
    <name evidence="12" type="ORF">SAMN02745704_01770</name>
</gene>
<name>A0A1T4X6J6_9BACT</name>
<feature type="binding site" evidence="11">
    <location>
        <position position="80"/>
    </location>
    <ligand>
        <name>substrate</name>
    </ligand>
</feature>
<dbReference type="PANTHER" id="PTHR21087">
    <property type="entry name" value="SHIKIMATE KINASE"/>
    <property type="match status" value="1"/>
</dbReference>
<dbReference type="STRING" id="1121449.SAMN02745704_01770"/>
<keyword evidence="6 11" id="KW-0547">Nucleotide-binding</keyword>
<dbReference type="Proteomes" id="UP000190027">
    <property type="component" value="Unassembled WGS sequence"/>
</dbReference>
<evidence type="ECO:0000256" key="7">
    <source>
        <dbReference type="ARBA" id="ARBA00022777"/>
    </source>
</evidence>
<evidence type="ECO:0000256" key="10">
    <source>
        <dbReference type="ARBA" id="ARBA00048567"/>
    </source>
</evidence>
<comment type="catalytic activity">
    <reaction evidence="10 11">
        <text>shikimate + ATP = 3-phosphoshikimate + ADP + H(+)</text>
        <dbReference type="Rhea" id="RHEA:13121"/>
        <dbReference type="ChEBI" id="CHEBI:15378"/>
        <dbReference type="ChEBI" id="CHEBI:30616"/>
        <dbReference type="ChEBI" id="CHEBI:36208"/>
        <dbReference type="ChEBI" id="CHEBI:145989"/>
        <dbReference type="ChEBI" id="CHEBI:456216"/>
        <dbReference type="EC" id="2.7.1.71"/>
    </reaction>
</comment>
<dbReference type="UniPathway" id="UPA00053">
    <property type="reaction ID" value="UER00088"/>
</dbReference>
<reference evidence="12 13" key="1">
    <citation type="submission" date="2017-02" db="EMBL/GenBank/DDBJ databases">
        <authorList>
            <person name="Peterson S.W."/>
        </authorList>
    </citation>
    <scope>NUCLEOTIDE SEQUENCE [LARGE SCALE GENOMIC DNA]</scope>
    <source>
        <strain evidence="12 13">DSM 16080</strain>
    </source>
</reference>
<keyword evidence="9 11" id="KW-0057">Aromatic amino acid biosynthesis</keyword>
<evidence type="ECO:0000313" key="13">
    <source>
        <dbReference type="Proteomes" id="UP000190027"/>
    </source>
</evidence>
<keyword evidence="13" id="KW-1185">Reference proteome</keyword>
<dbReference type="NCBIfam" id="NF002988">
    <property type="entry name" value="PRK03731.1"/>
    <property type="match status" value="1"/>
</dbReference>
<dbReference type="GO" id="GO:0009073">
    <property type="term" value="P:aromatic amino acid family biosynthetic process"/>
    <property type="evidence" value="ECO:0007669"/>
    <property type="project" value="UniProtKB-KW"/>
</dbReference>
<evidence type="ECO:0000256" key="9">
    <source>
        <dbReference type="ARBA" id="ARBA00023141"/>
    </source>
</evidence>
<keyword evidence="5 11" id="KW-0808">Transferase</keyword>
<evidence type="ECO:0000256" key="8">
    <source>
        <dbReference type="ARBA" id="ARBA00022840"/>
    </source>
</evidence>
<dbReference type="OrthoDB" id="9800332at2"/>
<feature type="binding site" evidence="11">
    <location>
        <position position="16"/>
    </location>
    <ligand>
        <name>Mg(2+)</name>
        <dbReference type="ChEBI" id="CHEBI:18420"/>
    </ligand>
</feature>
<comment type="caution">
    <text evidence="11">Lacks conserved residue(s) required for the propagation of feature annotation.</text>
</comment>
<comment type="subunit">
    <text evidence="11">Monomer.</text>
</comment>
<evidence type="ECO:0000256" key="11">
    <source>
        <dbReference type="HAMAP-Rule" id="MF_00109"/>
    </source>
</evidence>
<dbReference type="EMBL" id="FUYC01000007">
    <property type="protein sequence ID" value="SKA84491.1"/>
    <property type="molecule type" value="Genomic_DNA"/>
</dbReference>
<dbReference type="RefSeq" id="WP_078717333.1">
    <property type="nucleotide sequence ID" value="NZ_FUYC01000007.1"/>
</dbReference>
<dbReference type="HAMAP" id="MF_00109">
    <property type="entry name" value="Shikimate_kinase"/>
    <property type="match status" value="1"/>
</dbReference>
<comment type="function">
    <text evidence="11">Catalyzes the specific phosphorylation of the 3-hydroxyl group of shikimic acid using ATP as a cosubstrate.</text>
</comment>
<dbReference type="SUPFAM" id="SSF52540">
    <property type="entry name" value="P-loop containing nucleoside triphosphate hydrolases"/>
    <property type="match status" value="1"/>
</dbReference>
<dbReference type="Gene3D" id="3.40.50.300">
    <property type="entry name" value="P-loop containing nucleotide triphosphate hydrolases"/>
    <property type="match status" value="1"/>
</dbReference>
<dbReference type="GO" id="GO:0005829">
    <property type="term" value="C:cytosol"/>
    <property type="evidence" value="ECO:0007669"/>
    <property type="project" value="TreeGrafter"/>
</dbReference>
<dbReference type="GO" id="GO:0000287">
    <property type="term" value="F:magnesium ion binding"/>
    <property type="evidence" value="ECO:0007669"/>
    <property type="project" value="UniProtKB-UniRule"/>
</dbReference>
<dbReference type="InterPro" id="IPR023000">
    <property type="entry name" value="Shikimate_kinase_CS"/>
</dbReference>
<dbReference type="GO" id="GO:0008652">
    <property type="term" value="P:amino acid biosynthetic process"/>
    <property type="evidence" value="ECO:0007669"/>
    <property type="project" value="UniProtKB-KW"/>
</dbReference>
<keyword evidence="11" id="KW-0460">Magnesium</keyword>
<comment type="cofactor">
    <cofactor evidence="11">
        <name>Mg(2+)</name>
        <dbReference type="ChEBI" id="CHEBI:18420"/>
    </cofactor>
    <text evidence="11">Binds 1 Mg(2+) ion per subunit.</text>
</comment>
<feature type="binding site" evidence="11">
    <location>
        <position position="34"/>
    </location>
    <ligand>
        <name>substrate</name>
    </ligand>
</feature>
<evidence type="ECO:0000256" key="3">
    <source>
        <dbReference type="ARBA" id="ARBA00022490"/>
    </source>
</evidence>
<evidence type="ECO:0000256" key="1">
    <source>
        <dbReference type="ARBA" id="ARBA00004842"/>
    </source>
</evidence>
<feature type="binding site" evidence="11">
    <location>
        <begin position="12"/>
        <end position="17"/>
    </location>
    <ligand>
        <name>ATP</name>
        <dbReference type="ChEBI" id="CHEBI:30616"/>
    </ligand>
</feature>
<dbReference type="EC" id="2.7.1.71" evidence="2 11"/>
<organism evidence="12 13">
    <name type="scientific">Paucidesulfovibrio gracilis DSM 16080</name>
    <dbReference type="NCBI Taxonomy" id="1121449"/>
    <lineage>
        <taxon>Bacteria</taxon>
        <taxon>Pseudomonadati</taxon>
        <taxon>Thermodesulfobacteriota</taxon>
        <taxon>Desulfovibrionia</taxon>
        <taxon>Desulfovibrionales</taxon>
        <taxon>Desulfovibrionaceae</taxon>
        <taxon>Paucidesulfovibrio</taxon>
    </lineage>
</organism>
<comment type="subcellular location">
    <subcellularLocation>
        <location evidence="11">Cytoplasm</location>
    </subcellularLocation>
</comment>
<evidence type="ECO:0000256" key="5">
    <source>
        <dbReference type="ARBA" id="ARBA00022679"/>
    </source>
</evidence>
<dbReference type="Pfam" id="PF01202">
    <property type="entry name" value="SKI"/>
    <property type="match status" value="1"/>
</dbReference>
<dbReference type="PANTHER" id="PTHR21087:SF21">
    <property type="entry name" value="SHIKIMATE KINASE 2"/>
    <property type="match status" value="1"/>
</dbReference>
<dbReference type="InterPro" id="IPR027417">
    <property type="entry name" value="P-loop_NTPase"/>
</dbReference>
<accession>A0A1T4X6J6</accession>
<feature type="binding site" evidence="11">
    <location>
        <position position="58"/>
    </location>
    <ligand>
        <name>substrate</name>
    </ligand>
</feature>
<keyword evidence="11" id="KW-0479">Metal-binding</keyword>
<dbReference type="GO" id="GO:0005524">
    <property type="term" value="F:ATP binding"/>
    <property type="evidence" value="ECO:0007669"/>
    <property type="project" value="UniProtKB-UniRule"/>
</dbReference>
<dbReference type="PRINTS" id="PR01100">
    <property type="entry name" value="SHIKIMTKNASE"/>
</dbReference>